<keyword evidence="3" id="KW-0479">Metal-binding</keyword>
<evidence type="ECO:0000256" key="5">
    <source>
        <dbReference type="ARBA" id="ARBA00022833"/>
    </source>
</evidence>
<evidence type="ECO:0000256" key="3">
    <source>
        <dbReference type="ARBA" id="ARBA00022723"/>
    </source>
</evidence>
<dbReference type="GO" id="GO:0007040">
    <property type="term" value="P:lysosome organization"/>
    <property type="evidence" value="ECO:0007669"/>
    <property type="project" value="TreeGrafter"/>
</dbReference>
<feature type="domain" description="Pep3/Vps18 beta-propeller" evidence="9">
    <location>
        <begin position="23"/>
        <end position="487"/>
    </location>
</feature>
<dbReference type="CDD" id="cd16462">
    <property type="entry name" value="RING-H2_Pep3p-like"/>
    <property type="match status" value="1"/>
</dbReference>
<dbReference type="GO" id="GO:0031902">
    <property type="term" value="C:late endosome membrane"/>
    <property type="evidence" value="ECO:0007669"/>
    <property type="project" value="UniProtKB-SubCell"/>
</dbReference>
<dbReference type="PANTHER" id="PTHR23323:SF26">
    <property type="entry name" value="VACUOLAR PROTEIN SORTING-ASSOCIATED PROTEIN 18 HOMOLOG"/>
    <property type="match status" value="1"/>
</dbReference>
<organism evidence="11 12">
    <name type="scientific">Trichobilharzia regenti</name>
    <name type="common">Nasal bird schistosome</name>
    <dbReference type="NCBI Taxonomy" id="157069"/>
    <lineage>
        <taxon>Eukaryota</taxon>
        <taxon>Metazoa</taxon>
        <taxon>Spiralia</taxon>
        <taxon>Lophotrochozoa</taxon>
        <taxon>Platyhelminthes</taxon>
        <taxon>Trematoda</taxon>
        <taxon>Digenea</taxon>
        <taxon>Strigeidida</taxon>
        <taxon>Schistosomatoidea</taxon>
        <taxon>Schistosomatidae</taxon>
        <taxon>Trichobilharzia</taxon>
    </lineage>
</organism>
<evidence type="ECO:0000313" key="12">
    <source>
        <dbReference type="WBParaSite" id="TREG1_99830.1"/>
    </source>
</evidence>
<dbReference type="GO" id="GO:0048284">
    <property type="term" value="P:organelle fusion"/>
    <property type="evidence" value="ECO:0007669"/>
    <property type="project" value="TreeGrafter"/>
</dbReference>
<reference evidence="11" key="1">
    <citation type="submission" date="2022-06" db="EMBL/GenBank/DDBJ databases">
        <authorList>
            <person name="Berger JAMES D."/>
            <person name="Berger JAMES D."/>
        </authorList>
    </citation>
    <scope>NUCLEOTIDE SEQUENCE [LARGE SCALE GENOMIC DNA]</scope>
</reference>
<dbReference type="InterPro" id="IPR007810">
    <property type="entry name" value="Pep3/Vps18_beta-prop"/>
</dbReference>
<dbReference type="WBParaSite" id="TREG1_99830.1">
    <property type="protein sequence ID" value="TREG1_99830.1"/>
    <property type="gene ID" value="TREG1_99830"/>
</dbReference>
<evidence type="ECO:0000256" key="4">
    <source>
        <dbReference type="ARBA" id="ARBA00022771"/>
    </source>
</evidence>
<evidence type="ECO:0000256" key="6">
    <source>
        <dbReference type="ARBA" id="ARBA00023136"/>
    </source>
</evidence>
<feature type="compositionally biased region" description="Basic and acidic residues" evidence="8">
    <location>
        <begin position="617"/>
        <end position="629"/>
    </location>
</feature>
<dbReference type="GO" id="GO:0030897">
    <property type="term" value="C:HOPS complex"/>
    <property type="evidence" value="ECO:0007669"/>
    <property type="project" value="TreeGrafter"/>
</dbReference>
<proteinExistence type="predicted"/>
<feature type="region of interest" description="Disordered" evidence="8">
    <location>
        <begin position="612"/>
        <end position="633"/>
    </location>
</feature>
<dbReference type="Pfam" id="PF05131">
    <property type="entry name" value="Pep3_Vps18"/>
    <property type="match status" value="1"/>
</dbReference>
<keyword evidence="5" id="KW-0862">Zinc</keyword>
<sequence>MPKDSTNASEQQSSAEFFSHDGIFSLESVQWLKITNSLMNLQVCNSYLVGATSKNTLIRASTVPPVNPSEIEITRQSDDRVHNIFLDPMGWHTIISMQSGMNFYINRGMKKVRPLNKTKDHLFDSVAWNQHNVNELSTQEILIGTNDGLIFETVLMFNEDSFFGSGSIEQYWVQMINLGHSVTGIEVIRFPIGSANVLVGEPQRCVVFATTPGRMYQFAGWINTNTSITGSILSHLASNTTITSSVSSNTATVVPPGHRSSLVNEYNQQFAGAQNTTIFPNITGLFYGVFNSDDKLPAGSKVTEFPGSFGYSDLKLYRNPNDELPSKFAWMTGPGIYFGHIKTEQLSMPPFTKLSVNDQSSSDMKSFSNEITSSSTVPPPTEDLDDPNRIKDVFSGRGVNLTRNTKLIPYPIIHMLERPGIPLGICMTEFHLIIVYMDRIKAVNTLDGRAVYSMPLSNLIGGERALGISRDSSSNRIWIFSNSHLAQLIMKNELCRIWQIYLDRLQFDEARQFCKDSNQMDIINIREAEYNFDNGNYIRAARMFARSSIPFEQIALRFCHLSSSSAATTIDHQSLTSLDHFTALSSSLIQQGYEINEDHDIMEALLLSSPLGGGGGRGEKKSQSNKDCDNTSLQQYKSSGMNKLSIPNQVKYNLFPQPPPSSSSSSLMSMSSTHPSFGPLKIFISAKLDYLIEQKNQKGGIKSSQGNSITGQIILLSMWLIELLLTELSFTRDRLTKQNYNYHHIGEVEEKSKNNENDTMTVALQNHLATVKREFRTILTYPEVLKFLPNAKFVIYDLLESHGENDELIYLTELMGDYSRLVDHYMRQCMYNEALKLLASQPTCINRFYDYASCLASKSPEEFVNVCIRLDNKLESNKLLPCIMLLPENQAIKYLEHTITKHSYTNCGGGTHQAVHHMLISLYANEYRTTTTTTNNNNNNNNNQLKKDGKSDKLLEYLEKVSVQAINMRKIKQHQQHANGNIDGNADDSTLDGNSYLFPSLDFDLSELSLLDRQYNDGNNEMTSSGGAANPLKFLNSQYDQLNAEQHIQSLLPYDPGFVLRLCKEVGHLKGMIYMLQILDMHQEALQLAIEWNEIALAKEIAQSDFFNSNLRRQLWIQLAQHIISTNGNMQEAISLLRECPLLKLEDILPYFHQFVTIDQFKDLICASLDSYNERIENVKNEMQTTMKTIDELRTQSNNLRYRYQIVENDSRCMHCNHLLILRAFYLFPCGHNFHINCLTELVKPYLSAEQKLKLSKAVDSENIGNTASVTSFEDIFDEIIADDCILCGRIAIENLSRLYYTDQGSYEKELSIWQ</sequence>
<evidence type="ECO:0000259" key="9">
    <source>
        <dbReference type="Pfam" id="PF05131"/>
    </source>
</evidence>
<evidence type="ECO:0000259" key="10">
    <source>
        <dbReference type="Pfam" id="PF26148"/>
    </source>
</evidence>
<keyword evidence="7" id="KW-0175">Coiled coil</keyword>
<accession>A0AA85KIM6</accession>
<dbReference type="GO" id="GO:0030674">
    <property type="term" value="F:protein-macromolecule adaptor activity"/>
    <property type="evidence" value="ECO:0007669"/>
    <property type="project" value="TreeGrafter"/>
</dbReference>
<evidence type="ECO:0000256" key="8">
    <source>
        <dbReference type="SAM" id="MobiDB-lite"/>
    </source>
</evidence>
<dbReference type="GO" id="GO:0008270">
    <property type="term" value="F:zinc ion binding"/>
    <property type="evidence" value="ECO:0007669"/>
    <property type="project" value="UniProtKB-KW"/>
</dbReference>
<feature type="compositionally biased region" description="Polar residues" evidence="8">
    <location>
        <begin position="357"/>
        <end position="376"/>
    </location>
</feature>
<dbReference type="GO" id="GO:0007032">
    <property type="term" value="P:endosome organization"/>
    <property type="evidence" value="ECO:0007669"/>
    <property type="project" value="TreeGrafter"/>
</dbReference>
<keyword evidence="4" id="KW-0863">Zinc-finger</keyword>
<protein>
    <recommendedName>
        <fullName evidence="2">Vacuolar protein sorting-associated protein 18 homolog</fullName>
    </recommendedName>
</protein>
<feature type="region of interest" description="Disordered" evidence="8">
    <location>
        <begin position="357"/>
        <end position="386"/>
    </location>
</feature>
<evidence type="ECO:0000256" key="2">
    <source>
        <dbReference type="ARBA" id="ARBA00017338"/>
    </source>
</evidence>
<reference evidence="12" key="2">
    <citation type="submission" date="2023-11" db="UniProtKB">
        <authorList>
            <consortium name="WormBaseParasite"/>
        </authorList>
    </citation>
    <scope>IDENTIFICATION</scope>
</reference>
<dbReference type="InterPro" id="IPR058919">
    <property type="entry name" value="Pep3/Vps18_RING_C"/>
</dbReference>
<feature type="domain" description="Pep3/Vps18 RING C-terminal" evidence="10">
    <location>
        <begin position="1207"/>
        <end position="1294"/>
    </location>
</feature>
<comment type="subcellular location">
    <subcellularLocation>
        <location evidence="1">Late endosome membrane</location>
        <topology evidence="1">Peripheral membrane protein</topology>
        <orientation evidence="1">Cytoplasmic side</orientation>
    </subcellularLocation>
</comment>
<dbReference type="Proteomes" id="UP000050795">
    <property type="component" value="Unassembled WGS sequence"/>
</dbReference>
<dbReference type="GO" id="GO:0008333">
    <property type="term" value="P:endosome to lysosome transport"/>
    <property type="evidence" value="ECO:0007669"/>
    <property type="project" value="TreeGrafter"/>
</dbReference>
<evidence type="ECO:0000256" key="1">
    <source>
        <dbReference type="ARBA" id="ARBA00004492"/>
    </source>
</evidence>
<keyword evidence="11" id="KW-1185">Reference proteome</keyword>
<dbReference type="Pfam" id="PF26148">
    <property type="entry name" value="VPS18_RING_C"/>
    <property type="match status" value="1"/>
</dbReference>
<feature type="coiled-coil region" evidence="7">
    <location>
        <begin position="1169"/>
        <end position="1210"/>
    </location>
</feature>
<name>A0AA85KIM6_TRIRE</name>
<dbReference type="GO" id="GO:0006904">
    <property type="term" value="P:vesicle docking involved in exocytosis"/>
    <property type="evidence" value="ECO:0007669"/>
    <property type="project" value="TreeGrafter"/>
</dbReference>
<keyword evidence="6" id="KW-0472">Membrane</keyword>
<evidence type="ECO:0000313" key="11">
    <source>
        <dbReference type="Proteomes" id="UP000050795"/>
    </source>
</evidence>
<evidence type="ECO:0000256" key="7">
    <source>
        <dbReference type="SAM" id="Coils"/>
    </source>
</evidence>
<dbReference type="PANTHER" id="PTHR23323">
    <property type="entry name" value="VACUOLAR PROTEIN SORTING-ASSOCIATED PROTEIN"/>
    <property type="match status" value="1"/>
</dbReference>